<protein>
    <submittedName>
        <fullName evidence="3">S41 family peptidase</fullName>
    </submittedName>
</protein>
<dbReference type="Gene3D" id="3.90.226.10">
    <property type="entry name" value="2-enoyl-CoA Hydratase, Chain A, domain 1"/>
    <property type="match status" value="1"/>
</dbReference>
<dbReference type="InterPro" id="IPR005151">
    <property type="entry name" value="Tail-specific_protease"/>
</dbReference>
<dbReference type="InterPro" id="IPR029045">
    <property type="entry name" value="ClpP/crotonase-like_dom_sf"/>
</dbReference>
<organism evidence="3">
    <name type="scientific">Caulobacter sp. 73W</name>
    <dbReference type="NCBI Taxonomy" id="3161137"/>
    <lineage>
        <taxon>Bacteria</taxon>
        <taxon>Pseudomonadati</taxon>
        <taxon>Pseudomonadota</taxon>
        <taxon>Alphaproteobacteria</taxon>
        <taxon>Caulobacterales</taxon>
        <taxon>Caulobacteraceae</taxon>
        <taxon>Caulobacter</taxon>
    </lineage>
</organism>
<dbReference type="GO" id="GO:0008236">
    <property type="term" value="F:serine-type peptidase activity"/>
    <property type="evidence" value="ECO:0007669"/>
    <property type="project" value="InterPro"/>
</dbReference>
<evidence type="ECO:0000259" key="2">
    <source>
        <dbReference type="Pfam" id="PF03572"/>
    </source>
</evidence>
<dbReference type="EMBL" id="CP158375">
    <property type="protein sequence ID" value="XDO96775.1"/>
    <property type="molecule type" value="Genomic_DNA"/>
</dbReference>
<dbReference type="SUPFAM" id="SSF52096">
    <property type="entry name" value="ClpP/crotonase"/>
    <property type="match status" value="1"/>
</dbReference>
<sequence>MTFRIICMAAAAALTASPSTGQTAAETWRAMTRIDLDGAYDLLKTDHPGSALELGDVEFVRTLEANYTLAKSRAAQVENIEGYGAVLSGFAVGVGDAHVGSRVNYRADVNWAGVIIAKKGDAWTVAESDVADLRDAVIVECDGVSAARFAEEKLGGFRAVWRVGAQRIQAAPYLLIDEGNPFVLKPKTCTFERGGVQRVENLTWRPISRTDLRTKVLKAVPYGAAGYGVRPFAGGYWISLEGLGGKAAEVVQVVQKQSAQLHAAPMVVLDLRGNGGGSSVFGRQIAEALVGRPRVNALLRDNESDCNTAWRLSARNLKQIDLYKTEMRKQIGEEFVDNLHAQATAAKAAGQPFSAPVRCDKSREAPRSAATAPSLMEGRLIVLTDHICFSSCLIVTQDFRRLGALHVGQATNADTHFFEVRVDTLPSGLSVFSTLQAFSPSAPKDMGPFEPALAYFDDISDTKALEAWIAGLPAA</sequence>
<name>A0AB39KSA5_9CAUL</name>
<feature type="chain" id="PRO_5044202967" evidence="1">
    <location>
        <begin position="25"/>
        <end position="475"/>
    </location>
</feature>
<dbReference type="AlphaFoldDB" id="A0AB39KSA5"/>
<evidence type="ECO:0000256" key="1">
    <source>
        <dbReference type="SAM" id="SignalP"/>
    </source>
</evidence>
<gene>
    <name evidence="3" type="ORF">ABOZ73_18745</name>
</gene>
<accession>A0AB39KSA5</accession>
<dbReference type="GO" id="GO:0006508">
    <property type="term" value="P:proteolysis"/>
    <property type="evidence" value="ECO:0007669"/>
    <property type="project" value="InterPro"/>
</dbReference>
<evidence type="ECO:0000313" key="3">
    <source>
        <dbReference type="EMBL" id="XDO96775.1"/>
    </source>
</evidence>
<feature type="signal peptide" evidence="1">
    <location>
        <begin position="1"/>
        <end position="24"/>
    </location>
</feature>
<feature type="domain" description="Tail specific protease" evidence="2">
    <location>
        <begin position="252"/>
        <end position="415"/>
    </location>
</feature>
<keyword evidence="1" id="KW-0732">Signal</keyword>
<proteinExistence type="predicted"/>
<reference evidence="3" key="1">
    <citation type="submission" date="2024-06" db="EMBL/GenBank/DDBJ databases">
        <title>Caulobacter inopinatus, sp. nov.</title>
        <authorList>
            <person name="Donachie S.P."/>
        </authorList>
    </citation>
    <scope>NUCLEOTIDE SEQUENCE</scope>
    <source>
        <strain evidence="3">73W</strain>
    </source>
</reference>
<dbReference type="RefSeq" id="WP_369059614.1">
    <property type="nucleotide sequence ID" value="NZ_CP158375.1"/>
</dbReference>
<dbReference type="Pfam" id="PF03572">
    <property type="entry name" value="Peptidase_S41"/>
    <property type="match status" value="1"/>
</dbReference>